<organism evidence="9 10">
    <name type="scientific">Cochliobolus heterostrophus (strain C5 / ATCC 48332 / race O)</name>
    <name type="common">Southern corn leaf blight fungus</name>
    <name type="synonym">Bipolaris maydis</name>
    <dbReference type="NCBI Taxonomy" id="701091"/>
    <lineage>
        <taxon>Eukaryota</taxon>
        <taxon>Fungi</taxon>
        <taxon>Dikarya</taxon>
        <taxon>Ascomycota</taxon>
        <taxon>Pezizomycotina</taxon>
        <taxon>Dothideomycetes</taxon>
        <taxon>Pleosporomycetidae</taxon>
        <taxon>Pleosporales</taxon>
        <taxon>Pleosporineae</taxon>
        <taxon>Pleosporaceae</taxon>
        <taxon>Bipolaris</taxon>
    </lineage>
</organism>
<evidence type="ECO:0000256" key="2">
    <source>
        <dbReference type="ARBA" id="ARBA00022448"/>
    </source>
</evidence>
<dbReference type="GO" id="GO:0030007">
    <property type="term" value="P:intracellular potassium ion homeostasis"/>
    <property type="evidence" value="ECO:0007669"/>
    <property type="project" value="TreeGrafter"/>
</dbReference>
<sequence>MSSSWQPLDGHDDTDESIMTDPLEELQSPRKAKDDFIKYMKNEVFRLNFYRAHMLYFIVVIFLSSLVVYGQGRADGPKELGSAHITYTDALFLCCSAMTTTGNPCHTNRLYSPINGETGLNPVDLGPLSGYQQATFAILMMVGNIPFVSAAVVLIRRALFRKKLADVVKHSHTMQRLVQDIEQNHQSDQVENNSSSSSNSNRGLRQRATVSQGHQSQGKQSHKQGPSKANIKPASRQRSYHYEAGFGFMPTPWETQFAQNLFHRFIDFFATELKPEQHDYISFKPHLDSRGRFRDLSEADRMELGGVEYRALQALLLILVGYQVFWYLLGITFLLPYAYRDNIKNVLYTAQPEQGIHPGWWGFFATVTEFANGGLNILNANFIPFSGYPYVLLVAAAVAFAGQTQFPILLRVTIWGLKKLAPTQSRFRNTMEFLLQHPRRCFIYLFPARETLYLFVTQFVIDVTAWLCFEILNIGMPDVEALSTGTRILDGLFQASGLRTSGAYIISLTSLAPACLVAYLVIMYISIYPMTMTLRKTNTYEERSIGLEESGNSATSVASHLQKQLAYDIWFQFLVFFLICCIERRHILNADPGFSIFSILFEVTSAYGTVGLSLGVPGKNYSLCGDFASLSKVVLLFAMLRGRHRGLPFAIDRSILLPGEELMHRMDQEYSAKGTEDPQQEAELRRDIERSGVKTLDNNGKGEQDPGDRRHSQPNNHTACESSSATVQAESDP</sequence>
<evidence type="ECO:0000256" key="4">
    <source>
        <dbReference type="ARBA" id="ARBA00022989"/>
    </source>
</evidence>
<feature type="transmembrane region" description="Helical" evidence="8">
    <location>
        <begin position="49"/>
        <end position="70"/>
    </location>
</feature>
<dbReference type="AlphaFoldDB" id="M2UAB9"/>
<evidence type="ECO:0000256" key="1">
    <source>
        <dbReference type="ARBA" id="ARBA00004141"/>
    </source>
</evidence>
<feature type="compositionally biased region" description="Low complexity" evidence="7">
    <location>
        <begin position="192"/>
        <end position="201"/>
    </location>
</feature>
<dbReference type="HOGENOM" id="CLU_005947_3_0_1"/>
<evidence type="ECO:0000256" key="3">
    <source>
        <dbReference type="ARBA" id="ARBA00022692"/>
    </source>
</evidence>
<evidence type="ECO:0000313" key="9">
    <source>
        <dbReference type="EMBL" id="EMD95539.1"/>
    </source>
</evidence>
<dbReference type="Pfam" id="PF02386">
    <property type="entry name" value="TrkH"/>
    <property type="match status" value="1"/>
</dbReference>
<dbReference type="OMA" id="RAHMLYF"/>
<dbReference type="OrthoDB" id="9999863at2759"/>
<evidence type="ECO:0000313" key="10">
    <source>
        <dbReference type="Proteomes" id="UP000016936"/>
    </source>
</evidence>
<dbReference type="PANTHER" id="PTHR31064:SF30">
    <property type="entry name" value="HIGH-AFFINITY POTASSIUM TRANSPORT PROTEIN-RELATED"/>
    <property type="match status" value="1"/>
</dbReference>
<dbReference type="eggNOG" id="KOG1341">
    <property type="taxonomic scope" value="Eukaryota"/>
</dbReference>
<feature type="compositionally biased region" description="Polar residues" evidence="7">
    <location>
        <begin position="713"/>
        <end position="733"/>
    </location>
</feature>
<keyword evidence="2" id="KW-0813">Transport</keyword>
<proteinExistence type="predicted"/>
<gene>
    <name evidence="9" type="ORF">COCHEDRAFT_1026404</name>
</gene>
<feature type="transmembrane region" description="Helical" evidence="8">
    <location>
        <begin position="134"/>
        <end position="155"/>
    </location>
</feature>
<accession>M2UAB9</accession>
<feature type="transmembrane region" description="Helical" evidence="8">
    <location>
        <begin position="503"/>
        <end position="527"/>
    </location>
</feature>
<dbReference type="STRING" id="701091.M2UAB9"/>
<feature type="compositionally biased region" description="Basic and acidic residues" evidence="7">
    <location>
        <begin position="669"/>
        <end position="692"/>
    </location>
</feature>
<feature type="region of interest" description="Disordered" evidence="7">
    <location>
        <begin position="185"/>
        <end position="236"/>
    </location>
</feature>
<keyword evidence="3 8" id="KW-0812">Transmembrane</keyword>
<dbReference type="InterPro" id="IPR003445">
    <property type="entry name" value="Cat_transpt"/>
</dbReference>
<name>M2UAB9_COCH5</name>
<feature type="transmembrane region" description="Helical" evidence="8">
    <location>
        <begin position="452"/>
        <end position="472"/>
    </location>
</feature>
<keyword evidence="6 8" id="KW-0472">Membrane</keyword>
<evidence type="ECO:0000256" key="8">
    <source>
        <dbReference type="SAM" id="Phobius"/>
    </source>
</evidence>
<feature type="compositionally biased region" description="Basic and acidic residues" evidence="7">
    <location>
        <begin position="700"/>
        <end position="711"/>
    </location>
</feature>
<evidence type="ECO:0008006" key="11">
    <source>
        <dbReference type="Google" id="ProtNLM"/>
    </source>
</evidence>
<reference evidence="9 10" key="1">
    <citation type="journal article" date="2012" name="PLoS Pathog.">
        <title>Diverse lifestyles and strategies of plant pathogenesis encoded in the genomes of eighteen Dothideomycetes fungi.</title>
        <authorList>
            <person name="Ohm R.A."/>
            <person name="Feau N."/>
            <person name="Henrissat B."/>
            <person name="Schoch C.L."/>
            <person name="Horwitz B.A."/>
            <person name="Barry K.W."/>
            <person name="Condon B.J."/>
            <person name="Copeland A.C."/>
            <person name="Dhillon B."/>
            <person name="Glaser F."/>
            <person name="Hesse C.N."/>
            <person name="Kosti I."/>
            <person name="LaButti K."/>
            <person name="Lindquist E.A."/>
            <person name="Lucas S."/>
            <person name="Salamov A.A."/>
            <person name="Bradshaw R.E."/>
            <person name="Ciuffetti L."/>
            <person name="Hamelin R.C."/>
            <person name="Kema G.H.J."/>
            <person name="Lawrence C."/>
            <person name="Scott J.A."/>
            <person name="Spatafora J.W."/>
            <person name="Turgeon B.G."/>
            <person name="de Wit P.J.G.M."/>
            <person name="Zhong S."/>
            <person name="Goodwin S.B."/>
            <person name="Grigoriev I.V."/>
        </authorList>
    </citation>
    <scope>NUCLEOTIDE SEQUENCE [LARGE SCALE GENOMIC DNA]</scope>
    <source>
        <strain evidence="10">C5 / ATCC 48332 / race O</strain>
    </source>
</reference>
<evidence type="ECO:0000256" key="5">
    <source>
        <dbReference type="ARBA" id="ARBA00023065"/>
    </source>
</evidence>
<evidence type="ECO:0000256" key="6">
    <source>
        <dbReference type="ARBA" id="ARBA00023136"/>
    </source>
</evidence>
<protein>
    <recommendedName>
        <fullName evidence="11">Potassium transport protein</fullName>
    </recommendedName>
</protein>
<feature type="transmembrane region" description="Helical" evidence="8">
    <location>
        <begin position="311"/>
        <end position="339"/>
    </location>
</feature>
<feature type="compositionally biased region" description="Acidic residues" evidence="7">
    <location>
        <begin position="12"/>
        <end position="24"/>
    </location>
</feature>
<keyword evidence="4 8" id="KW-1133">Transmembrane helix</keyword>
<comment type="subcellular location">
    <subcellularLocation>
        <location evidence="1">Membrane</location>
        <topology evidence="1">Multi-pass membrane protein</topology>
    </subcellularLocation>
</comment>
<keyword evidence="10" id="KW-1185">Reference proteome</keyword>
<dbReference type="InterPro" id="IPR051143">
    <property type="entry name" value="TrkH_K-transport"/>
</dbReference>
<feature type="region of interest" description="Disordered" evidence="7">
    <location>
        <begin position="1"/>
        <end position="25"/>
    </location>
</feature>
<dbReference type="GO" id="GO:0005886">
    <property type="term" value="C:plasma membrane"/>
    <property type="evidence" value="ECO:0007669"/>
    <property type="project" value="TreeGrafter"/>
</dbReference>
<dbReference type="EMBL" id="KB445570">
    <property type="protein sequence ID" value="EMD95539.1"/>
    <property type="molecule type" value="Genomic_DNA"/>
</dbReference>
<evidence type="ECO:0000256" key="7">
    <source>
        <dbReference type="SAM" id="MobiDB-lite"/>
    </source>
</evidence>
<dbReference type="GO" id="GO:0140107">
    <property type="term" value="F:high-affinity potassium ion transmembrane transporter activity"/>
    <property type="evidence" value="ECO:0007669"/>
    <property type="project" value="TreeGrafter"/>
</dbReference>
<feature type="transmembrane region" description="Helical" evidence="8">
    <location>
        <begin position="390"/>
        <end position="410"/>
    </location>
</feature>
<dbReference type="PANTHER" id="PTHR31064">
    <property type="entry name" value="POTASSIUM TRANSPORT PROTEIN DDB_G0292412-RELATED"/>
    <property type="match status" value="1"/>
</dbReference>
<reference evidence="10" key="2">
    <citation type="journal article" date="2013" name="PLoS Genet.">
        <title>Comparative genome structure, secondary metabolite, and effector coding capacity across Cochliobolus pathogens.</title>
        <authorList>
            <person name="Condon B.J."/>
            <person name="Leng Y."/>
            <person name="Wu D."/>
            <person name="Bushley K.E."/>
            <person name="Ohm R.A."/>
            <person name="Otillar R."/>
            <person name="Martin J."/>
            <person name="Schackwitz W."/>
            <person name="Grimwood J."/>
            <person name="MohdZainudin N."/>
            <person name="Xue C."/>
            <person name="Wang R."/>
            <person name="Manning V.A."/>
            <person name="Dhillon B."/>
            <person name="Tu Z.J."/>
            <person name="Steffenson B.J."/>
            <person name="Salamov A."/>
            <person name="Sun H."/>
            <person name="Lowry S."/>
            <person name="LaButti K."/>
            <person name="Han J."/>
            <person name="Copeland A."/>
            <person name="Lindquist E."/>
            <person name="Barry K."/>
            <person name="Schmutz J."/>
            <person name="Baker S.E."/>
            <person name="Ciuffetti L.M."/>
            <person name="Grigoriev I.V."/>
            <person name="Zhong S."/>
            <person name="Turgeon B.G."/>
        </authorList>
    </citation>
    <scope>NUCLEOTIDE SEQUENCE [LARGE SCALE GENOMIC DNA]</scope>
    <source>
        <strain evidence="10">C5 / ATCC 48332 / race O</strain>
    </source>
</reference>
<keyword evidence="5" id="KW-0406">Ion transport</keyword>
<feature type="region of interest" description="Disordered" evidence="7">
    <location>
        <begin position="669"/>
        <end position="733"/>
    </location>
</feature>
<dbReference type="Proteomes" id="UP000016936">
    <property type="component" value="Unassembled WGS sequence"/>
</dbReference>
<dbReference type="GO" id="GO:1990573">
    <property type="term" value="P:potassium ion import across plasma membrane"/>
    <property type="evidence" value="ECO:0007669"/>
    <property type="project" value="TreeGrafter"/>
</dbReference>